<dbReference type="RefSeq" id="WP_308490790.1">
    <property type="nucleotide sequence ID" value="NZ_JAVFCB010000016.1"/>
</dbReference>
<protein>
    <submittedName>
        <fullName evidence="1">Uncharacterized protein</fullName>
    </submittedName>
</protein>
<dbReference type="EMBL" id="JAVFCB010000016">
    <property type="protein sequence ID" value="MDQ4215839.1"/>
    <property type="molecule type" value="Genomic_DNA"/>
</dbReference>
<keyword evidence="2" id="KW-1185">Reference proteome</keyword>
<proteinExistence type="predicted"/>
<organism evidence="1 2">
    <name type="scientific">Microbacterium capsulatum</name>
    <dbReference type="NCBI Taxonomy" id="3041921"/>
    <lineage>
        <taxon>Bacteria</taxon>
        <taxon>Bacillati</taxon>
        <taxon>Actinomycetota</taxon>
        <taxon>Actinomycetes</taxon>
        <taxon>Micrococcales</taxon>
        <taxon>Microbacteriaceae</taxon>
        <taxon>Microbacterium</taxon>
    </lineage>
</organism>
<sequence length="199" mass="21462">MDIVVNTVNKYWLGLQRASTQLISIPRSRVLGEAALTAVWGSPAWVRIADARGSAWLTEAPFGGQTVLRATTDLVVLQVWADQDVKAAAVGTLFLSSPYLAQIDGREVLTQASAAHAVGLHPVEETTWVGYAPDGEVSGAHSVVRYDGAAPLGDEEIRRLLTATSDAPEETEFTPVDTTGLLATRRIRIDTRTRRLLAD</sequence>
<comment type="caution">
    <text evidence="1">The sequence shown here is derived from an EMBL/GenBank/DDBJ whole genome shotgun (WGS) entry which is preliminary data.</text>
</comment>
<name>A0ABU0XMJ5_9MICO</name>
<evidence type="ECO:0000313" key="2">
    <source>
        <dbReference type="Proteomes" id="UP001230289"/>
    </source>
</evidence>
<reference evidence="1 2" key="1">
    <citation type="submission" date="2023-08" db="EMBL/GenBank/DDBJ databases">
        <title>Microbacterium sp. nov., isolated from a waste landfill.</title>
        <authorList>
            <person name="Wen W."/>
        </authorList>
    </citation>
    <scope>NUCLEOTIDE SEQUENCE [LARGE SCALE GENOMIC DNA]</scope>
    <source>
        <strain evidence="1 2">ASV81</strain>
    </source>
</reference>
<evidence type="ECO:0000313" key="1">
    <source>
        <dbReference type="EMBL" id="MDQ4215839.1"/>
    </source>
</evidence>
<gene>
    <name evidence="1" type="ORF">RBR11_18135</name>
</gene>
<accession>A0ABU0XMJ5</accession>
<dbReference type="Proteomes" id="UP001230289">
    <property type="component" value="Unassembled WGS sequence"/>
</dbReference>